<dbReference type="SUPFAM" id="SSF51126">
    <property type="entry name" value="Pectin lyase-like"/>
    <property type="match status" value="1"/>
</dbReference>
<dbReference type="RefSeq" id="WP_204678760.1">
    <property type="nucleotide sequence ID" value="NZ_BSNR01000009.1"/>
</dbReference>
<dbReference type="PROSITE" id="PS51318">
    <property type="entry name" value="TAT"/>
    <property type="match status" value="1"/>
</dbReference>
<sequence>MPNDSRRTFILTLAKCLPATLLLPGDVLSQVIATATDKSLQKSQAALALCKDGQCDATSAIQAVIDASTEAGGVAVIPAGKYSVNADKGVYLRTNTRLALDQGAQLIAQPSSNGRYGIIRIYDAKNVSLSGGTIIGERDAHLGQGGEWGMGIDIESCSDVSISNVVVKDCWGDGVYIGLSHSSSPPCRNINLQNVMAIGNRRQGMSIVACIGANVIDSKFLSTAGTPPSCGIDLEPNGDNPVSNIVIRNCNIEGNAGSGIQTWNHASDIKIIQCTIINNRTHGILLGGIASNVLINDNKILDNAKYDIYVGKDASQYAMKGNILSPPRRTLLFSSHEPIYIQQ</sequence>
<feature type="domain" description="Right handed beta helix" evidence="1">
    <location>
        <begin position="216"/>
        <end position="323"/>
    </location>
</feature>
<evidence type="ECO:0000259" key="1">
    <source>
        <dbReference type="Pfam" id="PF13229"/>
    </source>
</evidence>
<evidence type="ECO:0000313" key="2">
    <source>
        <dbReference type="EMBL" id="MBM7123983.1"/>
    </source>
</evidence>
<keyword evidence="3" id="KW-1185">Reference proteome</keyword>
<protein>
    <submittedName>
        <fullName evidence="2">Right-handed parallel beta-helix repeat-containing protein</fullName>
    </submittedName>
</protein>
<accession>A0ABS2K0Z5</accession>
<proteinExistence type="predicted"/>
<comment type="caution">
    <text evidence="2">The sequence shown here is derived from an EMBL/GenBank/DDBJ whole genome shotgun (WGS) entry which is preliminary data.</text>
</comment>
<dbReference type="InterPro" id="IPR039448">
    <property type="entry name" value="Beta_helix"/>
</dbReference>
<dbReference type="InterPro" id="IPR011050">
    <property type="entry name" value="Pectin_lyase_fold/virulence"/>
</dbReference>
<gene>
    <name evidence="2" type="ORF">ISP19_01205</name>
</gene>
<evidence type="ECO:0000313" key="3">
    <source>
        <dbReference type="Proteomes" id="UP001430149"/>
    </source>
</evidence>
<dbReference type="InterPro" id="IPR012334">
    <property type="entry name" value="Pectin_lyas_fold"/>
</dbReference>
<dbReference type="EMBL" id="JADIKE010000019">
    <property type="protein sequence ID" value="MBM7123983.1"/>
    <property type="molecule type" value="Genomic_DNA"/>
</dbReference>
<dbReference type="Pfam" id="PF13229">
    <property type="entry name" value="Beta_helix"/>
    <property type="match status" value="1"/>
</dbReference>
<name>A0ABS2K0Z5_9GAMM</name>
<dbReference type="SMART" id="SM00710">
    <property type="entry name" value="PbH1"/>
    <property type="match status" value="6"/>
</dbReference>
<dbReference type="InterPro" id="IPR006626">
    <property type="entry name" value="PbH1"/>
</dbReference>
<dbReference type="InterPro" id="IPR006311">
    <property type="entry name" value="TAT_signal"/>
</dbReference>
<reference evidence="2" key="1">
    <citation type="submission" date="2020-10" db="EMBL/GenBank/DDBJ databases">
        <title>Phylogeny of dyella-like bacteria.</title>
        <authorList>
            <person name="Fu J."/>
        </authorList>
    </citation>
    <scope>NUCLEOTIDE SEQUENCE</scope>
    <source>
        <strain evidence="2">DHOC52</strain>
    </source>
</reference>
<organism evidence="2 3">
    <name type="scientific">Dyella flava</name>
    <dbReference type="NCBI Taxonomy" id="1920170"/>
    <lineage>
        <taxon>Bacteria</taxon>
        <taxon>Pseudomonadati</taxon>
        <taxon>Pseudomonadota</taxon>
        <taxon>Gammaproteobacteria</taxon>
        <taxon>Lysobacterales</taxon>
        <taxon>Rhodanobacteraceae</taxon>
        <taxon>Dyella</taxon>
    </lineage>
</organism>
<dbReference type="Gene3D" id="2.160.20.10">
    <property type="entry name" value="Single-stranded right-handed beta-helix, Pectin lyase-like"/>
    <property type="match status" value="1"/>
</dbReference>
<dbReference type="Proteomes" id="UP001430149">
    <property type="component" value="Unassembled WGS sequence"/>
</dbReference>